<organism evidence="3 4">
    <name type="scientific">Leptonema illini</name>
    <dbReference type="NCBI Taxonomy" id="183"/>
    <lineage>
        <taxon>Bacteria</taxon>
        <taxon>Pseudomonadati</taxon>
        <taxon>Spirochaetota</taxon>
        <taxon>Spirochaetia</taxon>
        <taxon>Leptospirales</taxon>
        <taxon>Leptospiraceae</taxon>
        <taxon>Leptonema</taxon>
    </lineage>
</organism>
<sequence>MSIKATLHHSTVYAYDRPILLSPQLIRLRPAPHTRTGILSYSLKISPEPHFFHWVQDPYGNFQARVNFPDRIRRFEITMDLIADMTVVNPFDFFIEEYAEHYPFAYTAELQDELAPYLKLQDSSPSLDQWMQNWHEKARTAVRSADDEQRPRSVDYLVELNRHVQQQIGYVVRMEPGVQTPAQTLELQKGSCRDSAWLLVQALRRLGLAARFASGYLIQLKADEKPLEGPAGPEDDFTDLHAWAEVYLPGAGWIGLDPTSGLLTGEGHIPLACTPDPGSAAPLTGFSEPCETEFHFEMNVARLPETPRSTRPYDDAAYEALLACGEIVEANLQSEGVRLTMGGEPTFVSVQNGDAPEWTIEALGEEKRSKADALLRRLKRRFADTGLLFHGQGKWYPGEPLPRWAYACIFRKDGQPVWHDDSLFASLSEPGSLTIEDAERFLRALTAELGVGGEHVFPAYEDTYYYLWKERRLPASVDPFDFDLTKDTERKRIADVLAQPDRITGYALPLRSIENGWMTGPWVFRRERIYLLPGDSPMGFRLPLDGLTPIKEDSVQQAELSPMDPRMQMPLAPFRPASADTGSPTGSTGDAGHVRSGVNTTEATNPEGWNQDLLRTALCVEPRDGRLHIFLPPLSYAEPFLDLVASIERAAKTSNVKILLEGYLCDDPRLNSFRITPDPGVLEVNLHPSANWQELQFKNDVLHDEARSVGLAAEKFLLDGRHTSTGGGNHITLGAEYAADSPFFRRPDLLPSMIRFFQNHPSLSYLFSGLFLGPTSQHPRVDEARIENLFELETALQQIHAGTQPWNIDRILRHHLTDMTGNTHRTEFSIDKLHAAGTLAGRQGLVELRAFEMPPHRRMVMAQALLVRALVLEFWKEPYTRPLIPYGTALQDRFLLPHYVWKDFQDVLASLKHTALHPEWFAPFFEFRFPLIGQITYDDVQIELRNALEVWHVLGEESTAGGTARFVDSSVERIQARVEGLIQGRHVLTCNGRMVPLRETGRNHEAVAGIRFKAWNPPSALHPTIDVHAPLVFDLYDTYAERSLGGCTYFVGHPGGRNPTTFPVNAQEAEARRKARFWTIGQSGAYIVQAEKSDDAFPHTLDLRRPPQW</sequence>
<evidence type="ECO:0000313" key="4">
    <source>
        <dbReference type="Proteomes" id="UP000460298"/>
    </source>
</evidence>
<dbReference type="Pfam" id="PF09899">
    <property type="entry name" value="DUF2126"/>
    <property type="match status" value="1"/>
</dbReference>
<dbReference type="EMBL" id="WBUI01000009">
    <property type="protein sequence ID" value="KAB2932441.1"/>
    <property type="molecule type" value="Genomic_DNA"/>
</dbReference>
<reference evidence="3 4" key="1">
    <citation type="submission" date="2019-10" db="EMBL/GenBank/DDBJ databases">
        <title>Extracellular Electron Transfer in a Candidatus Methanoperedens spp. Enrichment Culture.</title>
        <authorList>
            <person name="Berger S."/>
            <person name="Rangel Shaw D."/>
            <person name="Berben T."/>
            <person name="In 'T Zandt M."/>
            <person name="Frank J."/>
            <person name="Reimann J."/>
            <person name="Jetten M.S.M."/>
            <person name="Welte C.U."/>
        </authorList>
    </citation>
    <scope>NUCLEOTIDE SEQUENCE [LARGE SCALE GENOMIC DNA]</scope>
    <source>
        <strain evidence="3">SB12</strain>
    </source>
</reference>
<name>A0A833H1F1_9LEPT</name>
<dbReference type="PANTHER" id="PTHR33490">
    <property type="entry name" value="BLR5614 PROTEIN-RELATED"/>
    <property type="match status" value="1"/>
</dbReference>
<protein>
    <submittedName>
        <fullName evidence="3">Transglutaminase family protein</fullName>
    </submittedName>
</protein>
<dbReference type="SMART" id="SM00460">
    <property type="entry name" value="TGc"/>
    <property type="match status" value="1"/>
</dbReference>
<comment type="caution">
    <text evidence="3">The sequence shown here is derived from an EMBL/GenBank/DDBJ whole genome shotgun (WGS) entry which is preliminary data.</text>
</comment>
<dbReference type="SUPFAM" id="SSF54001">
    <property type="entry name" value="Cysteine proteinases"/>
    <property type="match status" value="1"/>
</dbReference>
<dbReference type="InterPro" id="IPR038765">
    <property type="entry name" value="Papain-like_cys_pep_sf"/>
</dbReference>
<feature type="region of interest" description="Disordered" evidence="1">
    <location>
        <begin position="576"/>
        <end position="607"/>
    </location>
</feature>
<dbReference type="Proteomes" id="UP000460298">
    <property type="component" value="Unassembled WGS sequence"/>
</dbReference>
<feature type="domain" description="Transglutaminase-like" evidence="2">
    <location>
        <begin position="184"/>
        <end position="260"/>
    </location>
</feature>
<dbReference type="Pfam" id="PF01841">
    <property type="entry name" value="Transglut_core"/>
    <property type="match status" value="1"/>
</dbReference>
<dbReference type="InterPro" id="IPR002931">
    <property type="entry name" value="Transglutaminase-like"/>
</dbReference>
<gene>
    <name evidence="3" type="ORF">F9K24_10970</name>
</gene>
<dbReference type="AlphaFoldDB" id="A0A833H1F1"/>
<dbReference type="InterPro" id="IPR018667">
    <property type="entry name" value="DUF2126"/>
</dbReference>
<feature type="compositionally biased region" description="Polar residues" evidence="1">
    <location>
        <begin position="597"/>
        <end position="607"/>
    </location>
</feature>
<accession>A0A833H1F1</accession>
<proteinExistence type="predicted"/>
<evidence type="ECO:0000259" key="2">
    <source>
        <dbReference type="SMART" id="SM00460"/>
    </source>
</evidence>
<dbReference type="InterPro" id="IPR013589">
    <property type="entry name" value="Bac_transglu_N"/>
</dbReference>
<evidence type="ECO:0000256" key="1">
    <source>
        <dbReference type="SAM" id="MobiDB-lite"/>
    </source>
</evidence>
<evidence type="ECO:0000313" key="3">
    <source>
        <dbReference type="EMBL" id="KAB2932441.1"/>
    </source>
</evidence>
<dbReference type="PANTHER" id="PTHR33490:SF1">
    <property type="entry name" value="SLL1233 PROTEIN"/>
    <property type="match status" value="1"/>
</dbReference>
<dbReference type="Gene3D" id="3.10.620.30">
    <property type="match status" value="1"/>
</dbReference>
<dbReference type="Pfam" id="PF08379">
    <property type="entry name" value="Bact_transglu_N"/>
    <property type="match status" value="1"/>
</dbReference>